<feature type="region of interest" description="Disordered" evidence="1">
    <location>
        <begin position="96"/>
        <end position="115"/>
    </location>
</feature>
<dbReference type="Proteomes" id="UP001287286">
    <property type="component" value="Unassembled WGS sequence"/>
</dbReference>
<organism evidence="3 4">
    <name type="scientific">Purpureocillium lilacinum</name>
    <name type="common">Paecilomyces lilacinus</name>
    <dbReference type="NCBI Taxonomy" id="33203"/>
    <lineage>
        <taxon>Eukaryota</taxon>
        <taxon>Fungi</taxon>
        <taxon>Dikarya</taxon>
        <taxon>Ascomycota</taxon>
        <taxon>Pezizomycotina</taxon>
        <taxon>Sordariomycetes</taxon>
        <taxon>Hypocreomycetidae</taxon>
        <taxon>Hypocreales</taxon>
        <taxon>Ophiocordycipitaceae</taxon>
        <taxon>Purpureocillium</taxon>
    </lineage>
</organism>
<reference evidence="3 4" key="1">
    <citation type="journal article" date="2024" name="Microbiol. Resour. Announc.">
        <title>Genome annotations for the ascomycete fungi Trichoderma harzianum, Trichoderma aggressivum, and Purpureocillium lilacinum.</title>
        <authorList>
            <person name="Beijen E.P.W."/>
            <person name="Ohm R.A."/>
        </authorList>
    </citation>
    <scope>NUCLEOTIDE SEQUENCE [LARGE SCALE GENOMIC DNA]</scope>
    <source>
        <strain evidence="3 4">CBS 150709</strain>
    </source>
</reference>
<keyword evidence="2" id="KW-0472">Membrane</keyword>
<keyword evidence="2" id="KW-0812">Transmembrane</keyword>
<comment type="caution">
    <text evidence="3">The sequence shown here is derived from an EMBL/GenBank/DDBJ whole genome shotgun (WGS) entry which is preliminary data.</text>
</comment>
<gene>
    <name evidence="3" type="ORF">Purlil1_8373</name>
</gene>
<dbReference type="PANTHER" id="PTHR28022">
    <property type="entry name" value="GPI MANNOSYLTRANSFERASE 2 SUBUNIT PGA1"/>
    <property type="match status" value="1"/>
</dbReference>
<dbReference type="EMBL" id="JAWRVI010000033">
    <property type="protein sequence ID" value="KAK4087298.1"/>
    <property type="molecule type" value="Genomic_DNA"/>
</dbReference>
<dbReference type="InterPro" id="IPR019433">
    <property type="entry name" value="GPI_ManTrfase_II_coact_Pga1"/>
</dbReference>
<dbReference type="PANTHER" id="PTHR28022:SF1">
    <property type="entry name" value="GPI MANNOSYLTRANSFERASE 2 SUBUNIT PGA1"/>
    <property type="match status" value="1"/>
</dbReference>
<accession>A0ABR0BTA6</accession>
<evidence type="ECO:0000313" key="4">
    <source>
        <dbReference type="Proteomes" id="UP001287286"/>
    </source>
</evidence>
<keyword evidence="4" id="KW-1185">Reference proteome</keyword>
<evidence type="ECO:0000313" key="3">
    <source>
        <dbReference type="EMBL" id="KAK4087298.1"/>
    </source>
</evidence>
<proteinExistence type="predicted"/>
<name>A0ABR0BTA6_PURLI</name>
<keyword evidence="2" id="KW-1133">Transmembrane helix</keyword>
<sequence>MTHEQGHELQDIATALLTDAFLALLVQPCRFPPTQNPPKKLAKSSREHPALVVAYTNVTECPARTGPKQIQALQQSRQDSPLAYYACSLRSEVVSSSSEAPAAPAPPNGLRLAPPRGRARHVGPFHQHQQPVARSPLCKLAAHASTHVTTTPQLERLLLNPSRPRTPFLLRHQSSRDPLLPLNIEGLGSSVRRSKRTQTPIMATYHRTPLFGVPLSLLLLQLLLAATTVLANVEKIIFTAPAPANIPLAKPSLADLNLHALSPDTLTVRTSLDRVFPVDKGNSSQGHPSWVLLDNLVEGQRYEFHVSWAANEPTLFALDSYELDTVWDTPELIQSLAEHAASRQPANDSDDKPPSNESGARKASVLLVHIRAAADYFVDDVELMKNPPPVLVDLVLDPFVLNLANQSLIPTVGYLIIVGVVTWFAARWIASRLQSVAGSSEDQTLKQTKKN</sequence>
<feature type="transmembrane region" description="Helical" evidence="2">
    <location>
        <begin position="412"/>
        <end position="430"/>
    </location>
</feature>
<feature type="region of interest" description="Disordered" evidence="1">
    <location>
        <begin position="338"/>
        <end position="359"/>
    </location>
</feature>
<evidence type="ECO:0000256" key="1">
    <source>
        <dbReference type="SAM" id="MobiDB-lite"/>
    </source>
</evidence>
<protein>
    <submittedName>
        <fullName evidence="3">Uncharacterized protein</fullName>
    </submittedName>
</protein>
<evidence type="ECO:0000256" key="2">
    <source>
        <dbReference type="SAM" id="Phobius"/>
    </source>
</evidence>